<organism evidence="1">
    <name type="scientific">Dyadobacter sp. 676</name>
    <dbReference type="NCBI Taxonomy" id="3088362"/>
    <lineage>
        <taxon>Bacteria</taxon>
        <taxon>Pseudomonadati</taxon>
        <taxon>Bacteroidota</taxon>
        <taxon>Cytophagia</taxon>
        <taxon>Cytophagales</taxon>
        <taxon>Spirosomataceae</taxon>
        <taxon>Dyadobacter</taxon>
    </lineage>
</organism>
<protein>
    <submittedName>
        <fullName evidence="1">Uncharacterized protein</fullName>
    </submittedName>
</protein>
<sequence>MKTLPTCQVSCHFLLRQPRFEKRVRIPERDIARLRIHRQVLKHPFLEVGERILSDDSEIPLHGRNRLV</sequence>
<evidence type="ECO:0000313" key="1">
    <source>
        <dbReference type="EMBL" id="XCH23453.1"/>
    </source>
</evidence>
<accession>A0AAU8FG03</accession>
<dbReference type="AlphaFoldDB" id="A0AAU8FG03"/>
<name>A0AAU8FG03_9BACT</name>
<dbReference type="RefSeq" id="WP_353718779.1">
    <property type="nucleotide sequence ID" value="NZ_CP159289.1"/>
</dbReference>
<dbReference type="EMBL" id="CP159289">
    <property type="protein sequence ID" value="XCH23453.1"/>
    <property type="molecule type" value="Genomic_DNA"/>
</dbReference>
<gene>
    <name evidence="1" type="ORF">ABV298_24525</name>
</gene>
<reference evidence="1" key="1">
    <citation type="submission" date="2024-06" db="EMBL/GenBank/DDBJ databases">
        <title>Sequencing and assembly of the genome of Dyadobacter sp. strain 676, a symbiont of Cyamopsis tetragonoloba.</title>
        <authorList>
            <person name="Guro P."/>
            <person name="Sazanova A."/>
            <person name="Kuznetsova I."/>
            <person name="Belimov A."/>
            <person name="Safronova V."/>
        </authorList>
    </citation>
    <scope>NUCLEOTIDE SEQUENCE</scope>
    <source>
        <strain evidence="1">676</strain>
    </source>
</reference>
<proteinExistence type="predicted"/>